<accession>A0A096ASQ7</accession>
<feature type="coiled-coil region" evidence="1">
    <location>
        <begin position="120"/>
        <end position="175"/>
    </location>
</feature>
<dbReference type="AlphaFoldDB" id="A0A096ASQ7"/>
<dbReference type="RefSeq" id="WP_036874348.1">
    <property type="nucleotide sequence ID" value="NZ_JRNN01000082.1"/>
</dbReference>
<keyword evidence="1" id="KW-0175">Coiled coil</keyword>
<evidence type="ECO:0000313" key="2">
    <source>
        <dbReference type="EMBL" id="KGF33642.1"/>
    </source>
</evidence>
<dbReference type="PROSITE" id="PS51257">
    <property type="entry name" value="PROKAR_LIPOPROTEIN"/>
    <property type="match status" value="1"/>
</dbReference>
<evidence type="ECO:0000313" key="3">
    <source>
        <dbReference type="Proteomes" id="UP000029556"/>
    </source>
</evidence>
<protein>
    <recommendedName>
        <fullName evidence="4">Lipoprotein</fullName>
    </recommendedName>
</protein>
<reference evidence="2 3" key="1">
    <citation type="submission" date="2014-07" db="EMBL/GenBank/DDBJ databases">
        <authorList>
            <person name="McCorrison J."/>
            <person name="Sanka R."/>
            <person name="Torralba M."/>
            <person name="Gillis M."/>
            <person name="Haft D.H."/>
            <person name="Methe B."/>
            <person name="Sutton G."/>
            <person name="Nelson K.E."/>
        </authorList>
    </citation>
    <scope>NUCLEOTIDE SEQUENCE [LARGE SCALE GENOMIC DNA]</scope>
    <source>
        <strain evidence="2 3">DNF00853</strain>
    </source>
</reference>
<name>A0A096ASQ7_9BACT</name>
<evidence type="ECO:0008006" key="4">
    <source>
        <dbReference type="Google" id="ProtNLM"/>
    </source>
</evidence>
<sequence>MKKILSLATIAIITFACFGCQNNKKNSDLENAAQADSLQQIISQKDNEINDMMGTLNEIQEGFKEINAAENRVTIAKEGEGANKGQQIREDIQFIASTMKRNRELIAKLRNQLRQSSVKGDGLKKALDSLTAQLEEKDKQLQELRAELDAKDIHISELDETINNLNTNVNNLATESSQKSQVINSQDKQLNTAWFVFGTRKELKEQRIIEGDKVLQANFNKDYFTKIDIRVDKEIKLYSKSAKILTMHPSSSYVLQRDANKQYVLRITNPEIFWSTSKYLVILVR</sequence>
<comment type="caution">
    <text evidence="2">The sequence shown here is derived from an EMBL/GenBank/DDBJ whole genome shotgun (WGS) entry which is preliminary data.</text>
</comment>
<gene>
    <name evidence="2" type="ORF">HMPREF2137_10785</name>
</gene>
<dbReference type="OrthoDB" id="597123at2"/>
<proteinExistence type="predicted"/>
<dbReference type="EMBL" id="JRNN01000082">
    <property type="protein sequence ID" value="KGF33642.1"/>
    <property type="molecule type" value="Genomic_DNA"/>
</dbReference>
<dbReference type="Proteomes" id="UP000029556">
    <property type="component" value="Unassembled WGS sequence"/>
</dbReference>
<evidence type="ECO:0000256" key="1">
    <source>
        <dbReference type="SAM" id="Coils"/>
    </source>
</evidence>
<organism evidence="2 3">
    <name type="scientific">Hoylesella buccalis DNF00853</name>
    <dbReference type="NCBI Taxonomy" id="1401074"/>
    <lineage>
        <taxon>Bacteria</taxon>
        <taxon>Pseudomonadati</taxon>
        <taxon>Bacteroidota</taxon>
        <taxon>Bacteroidia</taxon>
        <taxon>Bacteroidales</taxon>
        <taxon>Prevotellaceae</taxon>
        <taxon>Hoylesella</taxon>
    </lineage>
</organism>